<sequence length="292" mass="33991">MAPYLASTPMGSHLFLTMKEIQTIEKNTQEDPFNNWIFEVYAGSNFSFESQRDNFTARYGFYANKTTEDIKLQFRPYFNYGKLRFETDNETIIRKSHRNGFEGFAIKSINDHWSMGLFLYSLSSTFHNTRFNVELIPGIEYSLYPYQEATRKSITMSYQLGAGYHNYIEETIFNQTEEFLWGHKLNLSVRIQQPWGNIMGGINGSHYFHDFNANRVDLFSNLNLRIFSGFSLSFRGNFNFINDLVALPIGDMSVEDILLQQRRQSTNYQASGSIGFSYTFGSKYTNVVNTRF</sequence>
<accession>A0A1T5F4E3</accession>
<name>A0A1T5F4E3_9BACT</name>
<proteinExistence type="predicted"/>
<organism evidence="1 2">
    <name type="scientific">Alkalitalea saponilacus</name>
    <dbReference type="NCBI Taxonomy" id="889453"/>
    <lineage>
        <taxon>Bacteria</taxon>
        <taxon>Pseudomonadati</taxon>
        <taxon>Bacteroidota</taxon>
        <taxon>Bacteroidia</taxon>
        <taxon>Marinilabiliales</taxon>
        <taxon>Marinilabiliaceae</taxon>
        <taxon>Alkalitalea</taxon>
    </lineage>
</organism>
<dbReference type="AlphaFoldDB" id="A0A1T5F4E3"/>
<protein>
    <recommendedName>
        <fullName evidence="3">Outer membrane protein beta-barrel domain-containing protein</fullName>
    </recommendedName>
</protein>
<evidence type="ECO:0008006" key="3">
    <source>
        <dbReference type="Google" id="ProtNLM"/>
    </source>
</evidence>
<evidence type="ECO:0000313" key="1">
    <source>
        <dbReference type="EMBL" id="SKB91009.1"/>
    </source>
</evidence>
<dbReference type="EMBL" id="FUYV01000007">
    <property type="protein sequence ID" value="SKB91009.1"/>
    <property type="molecule type" value="Genomic_DNA"/>
</dbReference>
<gene>
    <name evidence="1" type="ORF">SAMN03080601_01471</name>
</gene>
<reference evidence="1 2" key="1">
    <citation type="submission" date="2017-02" db="EMBL/GenBank/DDBJ databases">
        <authorList>
            <person name="Peterson S.W."/>
        </authorList>
    </citation>
    <scope>NUCLEOTIDE SEQUENCE [LARGE SCALE GENOMIC DNA]</scope>
    <source>
        <strain evidence="1 2">DSM 24412</strain>
    </source>
</reference>
<keyword evidence="2" id="KW-1185">Reference proteome</keyword>
<dbReference type="Proteomes" id="UP000191055">
    <property type="component" value="Unassembled WGS sequence"/>
</dbReference>
<dbReference type="STRING" id="889453.SAMN03080601_01471"/>
<evidence type="ECO:0000313" key="2">
    <source>
        <dbReference type="Proteomes" id="UP000191055"/>
    </source>
</evidence>